<dbReference type="AlphaFoldDB" id="A0A516KL13"/>
<dbReference type="Pfam" id="PF11188">
    <property type="entry name" value="DUF2975"/>
    <property type="match status" value="1"/>
</dbReference>
<dbReference type="InterPro" id="IPR021354">
    <property type="entry name" value="DUF2975"/>
</dbReference>
<sequence length="158" mass="17648">MERAKTILLKIAVCIIGITVLALCIFWLPWQANVLAKMYPEFAYLQYPLLIGLYVTAIPFFFALYQAFRLLNYIDNDIAFSKLSVKALRKIQYCAITICFLYVAGFILLTSQNASNPGILLIGLIIAFSSGVIAVFTAVLQKLLKNALDIKSENDLTV</sequence>
<dbReference type="KEGG" id="aqt:FN924_03640"/>
<dbReference type="RefSeq" id="WP_143897113.1">
    <property type="nucleotide sequence ID" value="NZ_CP041666.1"/>
</dbReference>
<feature type="transmembrane region" description="Helical" evidence="1">
    <location>
        <begin position="118"/>
        <end position="140"/>
    </location>
</feature>
<accession>A0A516KL13</accession>
<keyword evidence="3" id="KW-1185">Reference proteome</keyword>
<feature type="transmembrane region" description="Helical" evidence="1">
    <location>
        <begin position="7"/>
        <end position="30"/>
    </location>
</feature>
<feature type="transmembrane region" description="Helical" evidence="1">
    <location>
        <begin position="91"/>
        <end position="112"/>
    </location>
</feature>
<evidence type="ECO:0000256" key="1">
    <source>
        <dbReference type="SAM" id="Phobius"/>
    </source>
</evidence>
<proteinExistence type="predicted"/>
<evidence type="ECO:0000313" key="2">
    <source>
        <dbReference type="EMBL" id="QDP42084.1"/>
    </source>
</evidence>
<reference evidence="2 3" key="1">
    <citation type="submission" date="2019-07" db="EMBL/GenBank/DDBJ databases">
        <authorList>
            <person name="Li J."/>
        </authorList>
    </citation>
    <scope>NUCLEOTIDE SEQUENCE [LARGE SCALE GENOMIC DNA]</scope>
    <source>
        <strain evidence="2 3">TKL69</strain>
    </source>
</reference>
<feature type="transmembrane region" description="Helical" evidence="1">
    <location>
        <begin position="50"/>
        <end position="71"/>
    </location>
</feature>
<keyword evidence="1" id="KW-0472">Membrane</keyword>
<keyword evidence="1" id="KW-1133">Transmembrane helix</keyword>
<protein>
    <submittedName>
        <fullName evidence="2">DUF2975 domain-containing protein</fullName>
    </submittedName>
</protein>
<name>A0A516KL13_9BACI</name>
<organism evidence="2 3">
    <name type="scientific">Radiobacillus deserti</name>
    <dbReference type="NCBI Taxonomy" id="2594883"/>
    <lineage>
        <taxon>Bacteria</taxon>
        <taxon>Bacillati</taxon>
        <taxon>Bacillota</taxon>
        <taxon>Bacilli</taxon>
        <taxon>Bacillales</taxon>
        <taxon>Bacillaceae</taxon>
        <taxon>Radiobacillus</taxon>
    </lineage>
</organism>
<keyword evidence="1" id="KW-0812">Transmembrane</keyword>
<evidence type="ECO:0000313" key="3">
    <source>
        <dbReference type="Proteomes" id="UP000315215"/>
    </source>
</evidence>
<dbReference type="EMBL" id="CP041666">
    <property type="protein sequence ID" value="QDP42084.1"/>
    <property type="molecule type" value="Genomic_DNA"/>
</dbReference>
<dbReference type="Proteomes" id="UP000315215">
    <property type="component" value="Chromosome"/>
</dbReference>
<gene>
    <name evidence="2" type="ORF">FN924_03640</name>
</gene>
<dbReference type="OrthoDB" id="1100174at2"/>